<feature type="compositionally biased region" description="Acidic residues" evidence="4">
    <location>
        <begin position="54"/>
        <end position="64"/>
    </location>
</feature>
<dbReference type="PANTHER" id="PTHR36150:SF1">
    <property type="entry name" value="DNA GYRASE INHIBITOR YACG"/>
    <property type="match status" value="1"/>
</dbReference>
<dbReference type="OrthoDB" id="9809663at2"/>
<sequence length="71" mass="8325">MSEKLIVKCPTCRTEVIWDESSPYRPFCCKRCQLIDLGEWAAEEKRIPSQSESNDSDEWSEMPEQDPKPFN</sequence>
<feature type="binding site" evidence="3">
    <location>
        <position position="32"/>
    </location>
    <ligand>
        <name>Zn(2+)</name>
        <dbReference type="ChEBI" id="CHEBI:29105"/>
    </ligand>
</feature>
<protein>
    <recommendedName>
        <fullName evidence="3">DNA gyrase inhibitor YacG</fullName>
    </recommendedName>
</protein>
<dbReference type="EMBL" id="ABKSPD020000002">
    <property type="protein sequence ID" value="EKW9775158.1"/>
    <property type="molecule type" value="Genomic_DNA"/>
</dbReference>
<feature type="binding site" evidence="3">
    <location>
        <position position="9"/>
    </location>
    <ligand>
        <name>Zn(2+)</name>
        <dbReference type="ChEBI" id="CHEBI:29105"/>
    </ligand>
</feature>
<dbReference type="GO" id="GO:0008657">
    <property type="term" value="F:DNA topoisomerase type II (double strand cut, ATP-hydrolyzing) inhibitor activity"/>
    <property type="evidence" value="ECO:0007669"/>
    <property type="project" value="UniProtKB-UniRule"/>
</dbReference>
<dbReference type="InterPro" id="IPR005584">
    <property type="entry name" value="DNA_gyrase_inhibitor_YacG"/>
</dbReference>
<comment type="function">
    <text evidence="3">Inhibits all the catalytic activities of DNA gyrase by preventing its interaction with DNA. Acts by binding directly to the C-terminal domain of GyrB, which probably disrupts DNA binding by the gyrase.</text>
</comment>
<reference evidence="10 11" key="2">
    <citation type="submission" date="2018-06" db="EMBL/GenBank/DDBJ databases">
        <authorList>
            <consortium name="Pathogen Informatics"/>
            <person name="Doyle S."/>
        </authorList>
    </citation>
    <scope>NUCLEOTIDE SEQUENCE [LARGE SCALE GENOMIC DNA]</scope>
    <source>
        <strain evidence="7 10">NCTC10975</strain>
        <strain evidence="8 11">NCTC11938</strain>
    </source>
</reference>
<dbReference type="RefSeq" id="WP_004244091.1">
    <property type="nucleotide sequence ID" value="NZ_ABFCQN020000014.1"/>
</dbReference>
<evidence type="ECO:0000256" key="4">
    <source>
        <dbReference type="SAM" id="MobiDB-lite"/>
    </source>
</evidence>
<dbReference type="SMR" id="A0A1Z1SSQ0"/>
<dbReference type="EMBL" id="CP021694">
    <property type="protein sequence ID" value="ARX34007.1"/>
    <property type="molecule type" value="Genomic_DNA"/>
</dbReference>
<dbReference type="InterPro" id="IPR013088">
    <property type="entry name" value="Znf_NHR/GATA"/>
</dbReference>
<dbReference type="GO" id="GO:0006355">
    <property type="term" value="P:regulation of DNA-templated transcription"/>
    <property type="evidence" value="ECO:0007669"/>
    <property type="project" value="InterPro"/>
</dbReference>
<comment type="subunit">
    <text evidence="3">Interacts with GyrB.</text>
</comment>
<keyword evidence="1 3" id="KW-0479">Metal-binding</keyword>
<gene>
    <name evidence="3 6" type="primary">yacG</name>
    <name evidence="5" type="ORF">AM402_07515</name>
    <name evidence="7" type="ORF">NCTC10975_05396</name>
    <name evidence="8" type="ORF">NCTC11938_03775</name>
    <name evidence="6" type="ORF">PW210_000947</name>
</gene>
<evidence type="ECO:0000313" key="7">
    <source>
        <dbReference type="EMBL" id="SPZ04664.1"/>
    </source>
</evidence>
<proteinExistence type="inferred from homology"/>
<dbReference type="SUPFAM" id="SSF57716">
    <property type="entry name" value="Glucocorticoid receptor-like (DNA-binding domain)"/>
    <property type="match status" value="1"/>
</dbReference>
<evidence type="ECO:0000313" key="5">
    <source>
        <dbReference type="EMBL" id="ARX34007.1"/>
    </source>
</evidence>
<feature type="region of interest" description="Disordered" evidence="4">
    <location>
        <begin position="43"/>
        <end position="71"/>
    </location>
</feature>
<accession>A0A1Z1SSQ0</accession>
<dbReference type="GeneID" id="6802895"/>
<evidence type="ECO:0000313" key="8">
    <source>
        <dbReference type="EMBL" id="SUC39488.1"/>
    </source>
</evidence>
<dbReference type="Proteomes" id="UP000251485">
    <property type="component" value="Unassembled WGS sequence"/>
</dbReference>
<dbReference type="Proteomes" id="UP000254191">
    <property type="component" value="Unassembled WGS sequence"/>
</dbReference>
<evidence type="ECO:0000256" key="2">
    <source>
        <dbReference type="ARBA" id="ARBA00022833"/>
    </source>
</evidence>
<dbReference type="Pfam" id="PF03884">
    <property type="entry name" value="YacG"/>
    <property type="match status" value="1"/>
</dbReference>
<feature type="binding site" evidence="3">
    <location>
        <position position="28"/>
    </location>
    <ligand>
        <name>Zn(2+)</name>
        <dbReference type="ChEBI" id="CHEBI:29105"/>
    </ligand>
</feature>
<dbReference type="EMBL" id="UGTS01000006">
    <property type="protein sequence ID" value="SUC39488.1"/>
    <property type="molecule type" value="Genomic_DNA"/>
</dbReference>
<dbReference type="GO" id="GO:0008270">
    <property type="term" value="F:zinc ion binding"/>
    <property type="evidence" value="ECO:0007669"/>
    <property type="project" value="UniProtKB-UniRule"/>
</dbReference>
<organism evidence="6 12">
    <name type="scientific">Proteus mirabilis</name>
    <dbReference type="NCBI Taxonomy" id="584"/>
    <lineage>
        <taxon>Bacteria</taxon>
        <taxon>Pseudomonadati</taxon>
        <taxon>Pseudomonadota</taxon>
        <taxon>Gammaproteobacteria</taxon>
        <taxon>Enterobacterales</taxon>
        <taxon>Morganellaceae</taxon>
        <taxon>Proteus</taxon>
    </lineage>
</organism>
<dbReference type="KEGG" id="pvl:AOB99_12105"/>
<evidence type="ECO:0000313" key="12">
    <source>
        <dbReference type="Proteomes" id="UP001171165"/>
    </source>
</evidence>
<keyword evidence="2 3" id="KW-0862">Zinc</keyword>
<evidence type="ECO:0000313" key="10">
    <source>
        <dbReference type="Proteomes" id="UP000251485"/>
    </source>
</evidence>
<name>A0A1Z1SSQ0_PROMI</name>
<dbReference type="NCBIfam" id="NF001638">
    <property type="entry name" value="PRK00418.1"/>
    <property type="match status" value="1"/>
</dbReference>
<dbReference type="PANTHER" id="PTHR36150">
    <property type="entry name" value="DNA GYRASE INHIBITOR YACG"/>
    <property type="match status" value="1"/>
</dbReference>
<dbReference type="Proteomes" id="UP000195540">
    <property type="component" value="Chromosome"/>
</dbReference>
<dbReference type="AlphaFoldDB" id="A0A1Z1SSQ0"/>
<comment type="similarity">
    <text evidence="3">Belongs to the DNA gyrase inhibitor YacG family.</text>
</comment>
<evidence type="ECO:0000313" key="9">
    <source>
        <dbReference type="Proteomes" id="UP000195540"/>
    </source>
</evidence>
<dbReference type="HAMAP" id="MF_00649">
    <property type="entry name" value="DNA_gyrase_inhibitor_YacG"/>
    <property type="match status" value="1"/>
</dbReference>
<dbReference type="OMA" id="WAAEEHK"/>
<feature type="binding site" evidence="3">
    <location>
        <position position="12"/>
    </location>
    <ligand>
        <name>Zn(2+)</name>
        <dbReference type="ChEBI" id="CHEBI:29105"/>
    </ligand>
</feature>
<reference evidence="5 9" key="1">
    <citation type="submission" date="2017-05" db="EMBL/GenBank/DDBJ databases">
        <title>Whole genome sequencing of Proteus mirabilis AR_0155.</title>
        <authorList>
            <person name="Conlan S."/>
            <person name="Thomas P.J."/>
            <person name="Mullikin J."/>
            <person name="Frank K.M."/>
            <person name="Segre J.A."/>
        </authorList>
    </citation>
    <scope>NUCLEOTIDE SEQUENCE [LARGE SCALE GENOMIC DNA]</scope>
    <source>
        <strain evidence="5 9">AR_0155</strain>
    </source>
</reference>
<evidence type="ECO:0000256" key="1">
    <source>
        <dbReference type="ARBA" id="ARBA00022723"/>
    </source>
</evidence>
<dbReference type="Proteomes" id="UP001171165">
    <property type="component" value="Unassembled WGS sequence"/>
</dbReference>
<evidence type="ECO:0000313" key="11">
    <source>
        <dbReference type="Proteomes" id="UP000254191"/>
    </source>
</evidence>
<reference evidence="6" key="3">
    <citation type="submission" date="2023-06" db="EMBL/GenBank/DDBJ databases">
        <authorList>
            <consortium name="Clinical and Environmental Microbiology Branch: Whole genome sequencing antimicrobial resistance pathogens in the healthcare setting"/>
        </authorList>
    </citation>
    <scope>NUCLEOTIDE SEQUENCE</scope>
    <source>
        <strain evidence="6">Microbial</strain>
    </source>
</reference>
<evidence type="ECO:0000256" key="3">
    <source>
        <dbReference type="HAMAP-Rule" id="MF_00649"/>
    </source>
</evidence>
<dbReference type="EMBL" id="UAUE01000047">
    <property type="protein sequence ID" value="SPZ04664.1"/>
    <property type="molecule type" value="Genomic_DNA"/>
</dbReference>
<dbReference type="Gene3D" id="3.30.50.10">
    <property type="entry name" value="Erythroid Transcription Factor GATA-1, subunit A"/>
    <property type="match status" value="1"/>
</dbReference>
<dbReference type="STRING" id="584.AOUC001_04505"/>
<comment type="cofactor">
    <cofactor evidence="3">
        <name>Zn(2+)</name>
        <dbReference type="ChEBI" id="CHEBI:29105"/>
    </cofactor>
    <text evidence="3">Binds 1 zinc ion.</text>
</comment>
<evidence type="ECO:0000313" key="6">
    <source>
        <dbReference type="EMBL" id="EKW9775158.1"/>
    </source>
</evidence>